<dbReference type="AlphaFoldDB" id="A0A0N1PHN7"/>
<gene>
    <name evidence="1" type="ORF">RR46_01337</name>
</gene>
<proteinExistence type="predicted"/>
<protein>
    <submittedName>
        <fullName evidence="1">Uncharacterized protein</fullName>
    </submittedName>
</protein>
<evidence type="ECO:0000313" key="1">
    <source>
        <dbReference type="EMBL" id="KPJ05392.1"/>
    </source>
</evidence>
<sequence length="23" mass="2300">MPGIVGCACVRVSRAAGRGALVR</sequence>
<evidence type="ECO:0000313" key="2">
    <source>
        <dbReference type="Proteomes" id="UP000053268"/>
    </source>
</evidence>
<accession>A0A0N1PHN7</accession>
<name>A0A0N1PHN7_PAPXU</name>
<reference evidence="1 2" key="1">
    <citation type="journal article" date="2015" name="Nat. Commun.">
        <title>Outbred genome sequencing and CRISPR/Cas9 gene editing in butterflies.</title>
        <authorList>
            <person name="Li X."/>
            <person name="Fan D."/>
            <person name="Zhang W."/>
            <person name="Liu G."/>
            <person name="Zhang L."/>
            <person name="Zhao L."/>
            <person name="Fang X."/>
            <person name="Chen L."/>
            <person name="Dong Y."/>
            <person name="Chen Y."/>
            <person name="Ding Y."/>
            <person name="Zhao R."/>
            <person name="Feng M."/>
            <person name="Zhu Y."/>
            <person name="Feng Y."/>
            <person name="Jiang X."/>
            <person name="Zhu D."/>
            <person name="Xiang H."/>
            <person name="Feng X."/>
            <person name="Li S."/>
            <person name="Wang J."/>
            <person name="Zhang G."/>
            <person name="Kronforst M.R."/>
            <person name="Wang W."/>
        </authorList>
    </citation>
    <scope>NUCLEOTIDE SEQUENCE [LARGE SCALE GENOMIC DNA]</scope>
    <source>
        <strain evidence="1">Ya'a_city_454_Px</strain>
        <tissue evidence="1">Whole body</tissue>
    </source>
</reference>
<dbReference type="EMBL" id="KQ458725">
    <property type="protein sequence ID" value="KPJ05392.1"/>
    <property type="molecule type" value="Genomic_DNA"/>
</dbReference>
<dbReference type="Proteomes" id="UP000053268">
    <property type="component" value="Unassembled WGS sequence"/>
</dbReference>
<keyword evidence="2" id="KW-1185">Reference proteome</keyword>
<organism evidence="1 2">
    <name type="scientific">Papilio xuthus</name>
    <name type="common">Asian swallowtail butterfly</name>
    <dbReference type="NCBI Taxonomy" id="66420"/>
    <lineage>
        <taxon>Eukaryota</taxon>
        <taxon>Metazoa</taxon>
        <taxon>Ecdysozoa</taxon>
        <taxon>Arthropoda</taxon>
        <taxon>Hexapoda</taxon>
        <taxon>Insecta</taxon>
        <taxon>Pterygota</taxon>
        <taxon>Neoptera</taxon>
        <taxon>Endopterygota</taxon>
        <taxon>Lepidoptera</taxon>
        <taxon>Glossata</taxon>
        <taxon>Ditrysia</taxon>
        <taxon>Papilionoidea</taxon>
        <taxon>Papilionidae</taxon>
        <taxon>Papilioninae</taxon>
        <taxon>Papilio</taxon>
    </lineage>
</organism>